<dbReference type="Gene3D" id="3.90.1750.10">
    <property type="entry name" value="Hect, E3 ligase catalytic domains"/>
    <property type="match status" value="1"/>
</dbReference>
<dbReference type="InterPro" id="IPR000569">
    <property type="entry name" value="HECT_dom"/>
</dbReference>
<evidence type="ECO:0000256" key="1">
    <source>
        <dbReference type="ARBA" id="ARBA00000885"/>
    </source>
</evidence>
<evidence type="ECO:0000256" key="2">
    <source>
        <dbReference type="ARBA" id="ARBA00012485"/>
    </source>
</evidence>
<dbReference type="RefSeq" id="XP_001387091.2">
    <property type="nucleotide sequence ID" value="XM_001387054.1"/>
</dbReference>
<sequence length="950" mass="107316">MLRRKSSVVAQNQNSPRNQNHNQSHNQINNAEQNTNSSNSSQISSTIASEPRSTPWRIKDFLKLPSAPKGSNSNTVSTSPTKSNVEQLVAPTTSTSISNTSANSNSAATSDSIPTSVSGCYCCGTLLTYPTKASKFRCSVCNTTNILAVAPENSAEGSNEAVHIISYDYVKKQVEKCLKYLNQSSDKSIHEVFEPLSDYLYDAFKNYHILSKSFKTRRSSQNQHYHTSKINYEEIHNTFLLLSKLPTKRPLYNALRGASHLLKRVYVFPKGNDASSYVWVLILMEIPFLSRSLLSPGDDSKAKSMIDVPEIKGLCYDILKRCIGILACIESVGAINYITSWYANLPTAEFAKKVDLLNLYITFHLKKYFYIANNPHLLRRTSSTAAYNASTSGSRTEDSHPTDREYSENVHIKEEIDAMNQETPNFTNQLALPTSYLGSFPARRNSKKNQSQEAKIKIYQYGNDWHIKTAAISLSFYLCANTYRVEKVSIASFYNSLVDFVNIKLDFDSWQTNKKSKFNSSSGENDLQQVIDYINGSTRGSTLHENASYYFCQYPFLITLGGKISILEYEARRQMERKAEEAFINSLDKRVALDIYFKVKVRRENIVQDSISAIKNNSNNLKKSLRVQFVNEPGVDVGGLKKEWFLLLTRALFNPQAGMVYNIEDSNYLWFNLVPIENFEMYYLLGAVLGLAIYNSTILDLHFPMALYKILLDKPVGLDDYKQLFPVSYGNLMKLKKYSTEELLALDLTFEVSYQDLFGKTYSAELIKDGRKIFVTAETRKSYIEKYTQFFLQEGIKKQITAFSSGFKNVIGGNGLSLFLPEEIQLLLCGSEEGGIDVDVLKSVTKYVGWKTPDDGADSTVVQWFWEYMCEINTQERKRLLMFVTGSDRVPATGIQNLSFKISSQGKDSNRLPVAHTCFNELGLYNYSSKEKLVDKLVTAVNESAGFGLK</sequence>
<dbReference type="eggNOG" id="KOG0941">
    <property type="taxonomic scope" value="Eukaryota"/>
</dbReference>
<dbReference type="GO" id="GO:0000209">
    <property type="term" value="P:protein polyubiquitination"/>
    <property type="evidence" value="ECO:0007669"/>
    <property type="project" value="InterPro"/>
</dbReference>
<dbReference type="GeneID" id="4851749"/>
<proteinExistence type="predicted"/>
<evidence type="ECO:0000259" key="7">
    <source>
        <dbReference type="PROSITE" id="PS50237"/>
    </source>
</evidence>
<dbReference type="SUPFAM" id="SSF56204">
    <property type="entry name" value="Hect, E3 ligase catalytic domain"/>
    <property type="match status" value="1"/>
</dbReference>
<evidence type="ECO:0000256" key="3">
    <source>
        <dbReference type="ARBA" id="ARBA00022679"/>
    </source>
</evidence>
<feature type="compositionally biased region" description="Low complexity" evidence="6">
    <location>
        <begin position="11"/>
        <end position="50"/>
    </location>
</feature>
<dbReference type="EC" id="2.3.2.26" evidence="2"/>
<feature type="domain" description="HECT" evidence="7">
    <location>
        <begin position="617"/>
        <end position="950"/>
    </location>
</feature>
<comment type="caution">
    <text evidence="8">The sequence shown here is derived from an EMBL/GenBank/DDBJ whole genome shotgun (WGS) entry which is preliminary data.</text>
</comment>
<dbReference type="STRING" id="322104.A3GHK0"/>
<dbReference type="GO" id="GO:0016874">
    <property type="term" value="F:ligase activity"/>
    <property type="evidence" value="ECO:0007669"/>
    <property type="project" value="UniProtKB-KW"/>
</dbReference>
<feature type="compositionally biased region" description="Polar residues" evidence="6">
    <location>
        <begin position="69"/>
        <end position="86"/>
    </location>
</feature>
<organism evidence="8 9">
    <name type="scientific">Scheffersomyces stipitis (strain ATCC 58785 / CBS 6054 / NBRC 10063 / NRRL Y-11545)</name>
    <name type="common">Yeast</name>
    <name type="synonym">Pichia stipitis</name>
    <dbReference type="NCBI Taxonomy" id="322104"/>
    <lineage>
        <taxon>Eukaryota</taxon>
        <taxon>Fungi</taxon>
        <taxon>Dikarya</taxon>
        <taxon>Ascomycota</taxon>
        <taxon>Saccharomycotina</taxon>
        <taxon>Pichiomycetes</taxon>
        <taxon>Debaryomycetaceae</taxon>
        <taxon>Scheffersomyces</taxon>
    </lineage>
</organism>
<dbReference type="GO" id="GO:0031499">
    <property type="term" value="C:TRAMP complex"/>
    <property type="evidence" value="ECO:0007669"/>
    <property type="project" value="EnsemblFungi"/>
</dbReference>
<evidence type="ECO:0000256" key="5">
    <source>
        <dbReference type="PROSITE-ProRule" id="PRU00104"/>
    </source>
</evidence>
<dbReference type="OMA" id="MYYLFGA"/>
<evidence type="ECO:0000313" key="8">
    <source>
        <dbReference type="EMBL" id="EAZ63068.2"/>
    </source>
</evidence>
<keyword evidence="9" id="KW-1185">Reference proteome</keyword>
<dbReference type="GO" id="GO:0061630">
    <property type="term" value="F:ubiquitin protein ligase activity"/>
    <property type="evidence" value="ECO:0007669"/>
    <property type="project" value="UniProtKB-EC"/>
</dbReference>
<dbReference type="PROSITE" id="PS50237">
    <property type="entry name" value="HECT"/>
    <property type="match status" value="1"/>
</dbReference>
<evidence type="ECO:0000313" key="9">
    <source>
        <dbReference type="Proteomes" id="UP000002258"/>
    </source>
</evidence>
<dbReference type="NCBIfam" id="TIGR01053">
    <property type="entry name" value="LSD1"/>
    <property type="match status" value="1"/>
</dbReference>
<dbReference type="InParanoid" id="A3GHK0"/>
<dbReference type="Pfam" id="PF00632">
    <property type="entry name" value="HECT"/>
    <property type="match status" value="1"/>
</dbReference>
<dbReference type="InterPro" id="IPR035983">
    <property type="entry name" value="Hect_E3_ubiquitin_ligase"/>
</dbReference>
<dbReference type="PANTHER" id="PTHR45700">
    <property type="entry name" value="UBIQUITIN-PROTEIN LIGASE E3C"/>
    <property type="match status" value="1"/>
</dbReference>
<dbReference type="CDD" id="cd00078">
    <property type="entry name" value="HECTc"/>
    <property type="match status" value="1"/>
</dbReference>
<dbReference type="Gene3D" id="3.30.2410.10">
    <property type="entry name" value="Hect, E3 ligase catalytic domain"/>
    <property type="match status" value="1"/>
</dbReference>
<dbReference type="OrthoDB" id="8068875at2759"/>
<dbReference type="FunFam" id="3.30.2410.10:FF:000003">
    <property type="entry name" value="probable E3 ubiquitin-protein ligase HERC4 isoform X1"/>
    <property type="match status" value="1"/>
</dbReference>
<name>A3GHK0_PICST</name>
<accession>A3GHK0</accession>
<feature type="active site" description="Glycyl thioester intermediate" evidence="5">
    <location>
        <position position="918"/>
    </location>
</feature>
<dbReference type="FunCoup" id="A3GHK0">
    <property type="interactions" value="75"/>
</dbReference>
<dbReference type="SMART" id="SM00119">
    <property type="entry name" value="HECTc"/>
    <property type="match status" value="1"/>
</dbReference>
<gene>
    <name evidence="8" type="ORF">PICST_66630</name>
</gene>
<dbReference type="EMBL" id="AAVQ01000002">
    <property type="protein sequence ID" value="EAZ63068.2"/>
    <property type="molecule type" value="Genomic_DNA"/>
</dbReference>
<keyword evidence="3" id="KW-0808">Transferase</keyword>
<comment type="catalytic activity">
    <reaction evidence="1">
        <text>S-ubiquitinyl-[E2 ubiquitin-conjugating enzyme]-L-cysteine + [acceptor protein]-L-lysine = [E2 ubiquitin-conjugating enzyme]-L-cysteine + N(6)-ubiquitinyl-[acceptor protein]-L-lysine.</text>
        <dbReference type="EC" id="2.3.2.26"/>
    </reaction>
</comment>
<keyword evidence="4 5" id="KW-0833">Ubl conjugation pathway</keyword>
<feature type="region of interest" description="Disordered" evidence="6">
    <location>
        <begin position="1"/>
        <end position="87"/>
    </location>
</feature>
<dbReference type="Gene3D" id="3.30.2160.10">
    <property type="entry name" value="Hect, E3 ligase catalytic domain"/>
    <property type="match status" value="1"/>
</dbReference>
<dbReference type="AlphaFoldDB" id="A3GHK0"/>
<dbReference type="InterPro" id="IPR044611">
    <property type="entry name" value="E3A/B/C-like"/>
</dbReference>
<dbReference type="KEGG" id="pic:PICST_66630"/>
<reference evidence="8 9" key="1">
    <citation type="journal article" date="2007" name="Nat. Biotechnol.">
        <title>Genome sequence of the lignocellulose-bioconverting and xylose-fermenting yeast Pichia stipitis.</title>
        <authorList>
            <person name="Jeffries T.W."/>
            <person name="Grigoriev I.V."/>
            <person name="Grimwood J."/>
            <person name="Laplaza J.M."/>
            <person name="Aerts A."/>
            <person name="Salamov A."/>
            <person name="Schmutz J."/>
            <person name="Lindquist E."/>
            <person name="Dehal P."/>
            <person name="Shapiro H."/>
            <person name="Jin Y.S."/>
            <person name="Passoth V."/>
            <person name="Richardson P.M."/>
        </authorList>
    </citation>
    <scope>NUCLEOTIDE SEQUENCE [LARGE SCALE GENOMIC DNA]</scope>
    <source>
        <strain evidence="9">ATCC 58785 / CBS 6054 / NBRC 10063 / NRRL Y-11545</strain>
    </source>
</reference>
<dbReference type="HOGENOM" id="CLU_002173_5_1_1"/>
<dbReference type="Proteomes" id="UP000002258">
    <property type="component" value="Chromosome 1"/>
</dbReference>
<protein>
    <recommendedName>
        <fullName evidence="2">HECT-type E3 ubiquitin transferase</fullName>
        <ecNumber evidence="2">2.3.2.26</ecNumber>
    </recommendedName>
</protein>
<dbReference type="PANTHER" id="PTHR45700:SF8">
    <property type="entry name" value="HECT-TYPE E3 UBIQUITIN TRANSFERASE"/>
    <property type="match status" value="1"/>
</dbReference>
<keyword evidence="8" id="KW-0436">Ligase</keyword>
<evidence type="ECO:0000256" key="6">
    <source>
        <dbReference type="SAM" id="MobiDB-lite"/>
    </source>
</evidence>
<evidence type="ECO:0000256" key="4">
    <source>
        <dbReference type="ARBA" id="ARBA00022786"/>
    </source>
</evidence>